<proteinExistence type="predicted"/>
<dbReference type="ExpressionAtlas" id="A0A140LIY5">
    <property type="expression patterns" value="baseline and differential"/>
</dbReference>
<reference evidence="1" key="4">
    <citation type="submission" date="2025-09" db="UniProtKB">
        <authorList>
            <consortium name="Ensembl"/>
        </authorList>
    </citation>
    <scope>IDENTIFICATION</scope>
    <source>
        <strain evidence="1">C57BL/6J</strain>
    </source>
</reference>
<evidence type="ECO:0000313" key="1">
    <source>
        <dbReference type="Ensembl" id="ENSMUSP00000147005.2"/>
    </source>
</evidence>
<sequence length="48" mass="5695">MRMHTRLQFLKRVSNVAYSHGQEQAKKEKVYKEMTQLKSQIKLPAADF</sequence>
<protein>
    <submittedName>
        <fullName evidence="1">CD209c antigen</fullName>
    </submittedName>
</protein>
<name>A0A140LIY5_MOUSE</name>
<dbReference type="Proteomes" id="UP000000589">
    <property type="component" value="Chromosome 8"/>
</dbReference>
<gene>
    <name evidence="1 2" type="primary">Cd209c</name>
</gene>
<dbReference type="SMR" id="A0A140LIY5"/>
<dbReference type="VEuPathDB" id="HostDB:ENSMUSG00000040165"/>
<evidence type="ECO:0000313" key="2">
    <source>
        <dbReference type="MGI" id="MGI:2157945"/>
    </source>
</evidence>
<dbReference type="GeneTree" id="ENSGT00940000155012"/>
<evidence type="ECO:0000313" key="3">
    <source>
        <dbReference type="Proteomes" id="UP000000589"/>
    </source>
</evidence>
<dbReference type="OrthoDB" id="2142683at2759"/>
<reference evidence="1" key="3">
    <citation type="submission" date="2025-08" db="UniProtKB">
        <authorList>
            <consortium name="Ensembl"/>
        </authorList>
    </citation>
    <scope>IDENTIFICATION</scope>
    <source>
        <strain evidence="1">C57BL/6J</strain>
    </source>
</reference>
<reference evidence="1 3" key="2">
    <citation type="journal article" date="2011" name="PLoS Biol.">
        <title>Modernizing reference genome assemblies.</title>
        <authorList>
            <person name="Church D.M."/>
            <person name="Schneider V.A."/>
            <person name="Graves T."/>
            <person name="Auger K."/>
            <person name="Cunningham F."/>
            <person name="Bouk N."/>
            <person name="Chen H.C."/>
            <person name="Agarwala R."/>
            <person name="McLaren W.M."/>
            <person name="Ritchie G.R."/>
            <person name="Albracht D."/>
            <person name="Kremitzki M."/>
            <person name="Rock S."/>
            <person name="Kotkiewicz H."/>
            <person name="Kremitzki C."/>
            <person name="Wollam A."/>
            <person name="Trani L."/>
            <person name="Fulton L."/>
            <person name="Fulton R."/>
            <person name="Matthews L."/>
            <person name="Whitehead S."/>
            <person name="Chow W."/>
            <person name="Torrance J."/>
            <person name="Dunn M."/>
            <person name="Harden G."/>
            <person name="Threadgold G."/>
            <person name="Wood J."/>
            <person name="Collins J."/>
            <person name="Heath P."/>
            <person name="Griffiths G."/>
            <person name="Pelan S."/>
            <person name="Grafham D."/>
            <person name="Eichler E.E."/>
            <person name="Weinstock G."/>
            <person name="Mardis E.R."/>
            <person name="Wilson R.K."/>
            <person name="Howe K."/>
            <person name="Flicek P."/>
            <person name="Hubbard T."/>
        </authorList>
    </citation>
    <scope>NUCLEOTIDE SEQUENCE [LARGE SCALE GENOMIC DNA]</scope>
    <source>
        <strain evidence="1 3">C57BL/6J</strain>
    </source>
</reference>
<accession>A0A140LIY5</accession>
<organism evidence="1 3">
    <name type="scientific">Mus musculus</name>
    <name type="common">Mouse</name>
    <dbReference type="NCBI Taxonomy" id="10090"/>
    <lineage>
        <taxon>Eukaryota</taxon>
        <taxon>Metazoa</taxon>
        <taxon>Chordata</taxon>
        <taxon>Craniata</taxon>
        <taxon>Vertebrata</taxon>
        <taxon>Euteleostomi</taxon>
        <taxon>Mammalia</taxon>
        <taxon>Eutheria</taxon>
        <taxon>Euarchontoglires</taxon>
        <taxon>Glires</taxon>
        <taxon>Rodentia</taxon>
        <taxon>Myomorpha</taxon>
        <taxon>Muroidea</taxon>
        <taxon>Muridae</taxon>
        <taxon>Murinae</taxon>
        <taxon>Mus</taxon>
        <taxon>Mus</taxon>
    </lineage>
</organism>
<dbReference type="Ensembl" id="ENSMUST00000208622.2">
    <property type="protein sequence ID" value="ENSMUSP00000147005.2"/>
    <property type="gene ID" value="ENSMUSG00000040165.15"/>
</dbReference>
<reference evidence="1 3" key="1">
    <citation type="journal article" date="2009" name="PLoS Biol.">
        <title>Lineage-specific biology revealed by a finished genome assembly of the mouse.</title>
        <authorList>
            <consortium name="Mouse Genome Sequencing Consortium"/>
            <person name="Church D.M."/>
            <person name="Goodstadt L."/>
            <person name="Hillier L.W."/>
            <person name="Zody M.C."/>
            <person name="Goldstein S."/>
            <person name="She X."/>
            <person name="Bult C.J."/>
            <person name="Agarwala R."/>
            <person name="Cherry J.L."/>
            <person name="DiCuccio M."/>
            <person name="Hlavina W."/>
            <person name="Kapustin Y."/>
            <person name="Meric P."/>
            <person name="Maglott D."/>
            <person name="Birtle Z."/>
            <person name="Marques A.C."/>
            <person name="Graves T."/>
            <person name="Zhou S."/>
            <person name="Teague B."/>
            <person name="Potamousis K."/>
            <person name="Churas C."/>
            <person name="Place M."/>
            <person name="Herschleb J."/>
            <person name="Runnheim R."/>
            <person name="Forrest D."/>
            <person name="Amos-Landgraf J."/>
            <person name="Schwartz D.C."/>
            <person name="Cheng Z."/>
            <person name="Lindblad-Toh K."/>
            <person name="Eichler E.E."/>
            <person name="Ponting C.P."/>
        </authorList>
    </citation>
    <scope>NUCLEOTIDE SEQUENCE [LARGE SCALE GENOMIC DNA]</scope>
    <source>
        <strain evidence="1 3">C57BL/6J</strain>
    </source>
</reference>
<dbReference type="AGR" id="MGI:2157945"/>
<keyword evidence="3" id="KW-1185">Reference proteome</keyword>
<dbReference type="AlphaFoldDB" id="A0A140LIY5"/>
<dbReference type="MGI" id="MGI:2157945">
    <property type="gene designation" value="Cd209c"/>
</dbReference>
<dbReference type="Bgee" id="ENSMUSG00000040165">
    <property type="expression patterns" value="Expressed in blastoderm cell in morula and 59 other cell types or tissues"/>
</dbReference>